<name>A0ABX5XM63_9BACT</name>
<dbReference type="Pfam" id="PF03385">
    <property type="entry name" value="STELLO"/>
    <property type="match status" value="1"/>
</dbReference>
<accession>A0ABX5XM63</accession>
<dbReference type="Proteomes" id="UP000318081">
    <property type="component" value="Chromosome"/>
</dbReference>
<protein>
    <recommendedName>
        <fullName evidence="3">DUF288 domain-containing protein</fullName>
    </recommendedName>
</protein>
<dbReference type="InterPro" id="IPR005049">
    <property type="entry name" value="STL-like"/>
</dbReference>
<reference evidence="1 2" key="1">
    <citation type="submission" date="2019-02" db="EMBL/GenBank/DDBJ databases">
        <title>Deep-cultivation of Planctomycetes and their phenomic and genomic characterization uncovers novel biology.</title>
        <authorList>
            <person name="Wiegand S."/>
            <person name="Jogler M."/>
            <person name="Boedeker C."/>
            <person name="Pinto D."/>
            <person name="Vollmers J."/>
            <person name="Rivas-Marin E."/>
            <person name="Kohn T."/>
            <person name="Peeters S.H."/>
            <person name="Heuer A."/>
            <person name="Rast P."/>
            <person name="Oberbeckmann S."/>
            <person name="Bunk B."/>
            <person name="Jeske O."/>
            <person name="Meyerdierks A."/>
            <person name="Storesund J.E."/>
            <person name="Kallscheuer N."/>
            <person name="Luecker S."/>
            <person name="Lage O.M."/>
            <person name="Pohl T."/>
            <person name="Merkel B.J."/>
            <person name="Hornburger P."/>
            <person name="Mueller R.-W."/>
            <person name="Bruemmer F."/>
            <person name="Labrenz M."/>
            <person name="Spormann A.M."/>
            <person name="Op den Camp H."/>
            <person name="Overmann J."/>
            <person name="Amann R."/>
            <person name="Jetten M.S.M."/>
            <person name="Mascher T."/>
            <person name="Medema M.H."/>
            <person name="Devos D.P."/>
            <person name="Kaster A.-K."/>
            <person name="Ovreas L."/>
            <person name="Rohde M."/>
            <person name="Galperin M.Y."/>
            <person name="Jogler C."/>
        </authorList>
    </citation>
    <scope>NUCLEOTIDE SEQUENCE [LARGE SCALE GENOMIC DNA]</scope>
    <source>
        <strain evidence="1 2">TBK1r</strain>
    </source>
</reference>
<organism evidence="1 2">
    <name type="scientific">Stieleria magnilauensis</name>
    <dbReference type="NCBI Taxonomy" id="2527963"/>
    <lineage>
        <taxon>Bacteria</taxon>
        <taxon>Pseudomonadati</taxon>
        <taxon>Planctomycetota</taxon>
        <taxon>Planctomycetia</taxon>
        <taxon>Pirellulales</taxon>
        <taxon>Pirellulaceae</taxon>
        <taxon>Stieleria</taxon>
    </lineage>
</organism>
<evidence type="ECO:0008006" key="3">
    <source>
        <dbReference type="Google" id="ProtNLM"/>
    </source>
</evidence>
<evidence type="ECO:0000313" key="1">
    <source>
        <dbReference type="EMBL" id="QDV82999.1"/>
    </source>
</evidence>
<keyword evidence="2" id="KW-1185">Reference proteome</keyword>
<sequence>MLQTVITTIQRPTGSVLRLAKFIAGQPAGLVIAGDTKGPDSFDLSSVAEFSPDQLSFLTIDDQLASGFALAELLPTKHYCRKNIGYLQAVRLGASCIYETDDDNAPMEHWVARDEWVDELRFAQSTGQSAGSQGPSWVNVYKYFSNDLIWPRGLPLDQIRESSTATALRPPALSKSIDTQGKQWAPIQQGLANGAPDVDAIWRLVLDREFDFDHASSVMLAPGQWCPFNTQTTWWWPSVYPLLYVPSYCPFRMCDIWKSFVAQRCLWELETGVVFHASEVIQERNPHHLMSDFNDEVPGYQRNQQIAEVLEQTSLKPGLESVGRNLRTCYTTLVQNDVFPEKELSLVDAWLDDLEATIEQQTKND</sequence>
<gene>
    <name evidence="1" type="ORF">TBK1r_19320</name>
</gene>
<dbReference type="EMBL" id="CP036432">
    <property type="protein sequence ID" value="QDV82999.1"/>
    <property type="molecule type" value="Genomic_DNA"/>
</dbReference>
<evidence type="ECO:0000313" key="2">
    <source>
        <dbReference type="Proteomes" id="UP000318081"/>
    </source>
</evidence>
<dbReference type="RefSeq" id="WP_145209225.1">
    <property type="nucleotide sequence ID" value="NZ_CP036432.1"/>
</dbReference>
<dbReference type="PANTHER" id="PTHR31362:SF0">
    <property type="entry name" value="EXOSTOSIN DOMAIN-CONTAINING PROTEIN-RELATED"/>
    <property type="match status" value="1"/>
</dbReference>
<dbReference type="PANTHER" id="PTHR31362">
    <property type="entry name" value="GLYCOSYLTRANSFERASE STELLO1-RELATED"/>
    <property type="match status" value="1"/>
</dbReference>
<proteinExistence type="predicted"/>